<dbReference type="EMBL" id="ML213504">
    <property type="protein sequence ID" value="TFK55808.1"/>
    <property type="molecule type" value="Genomic_DNA"/>
</dbReference>
<dbReference type="Proteomes" id="UP000305948">
    <property type="component" value="Unassembled WGS sequence"/>
</dbReference>
<evidence type="ECO:0000313" key="2">
    <source>
        <dbReference type="Proteomes" id="UP000305948"/>
    </source>
</evidence>
<proteinExistence type="predicted"/>
<sequence>MSGSGTPSARVGRLTLRRCPVCSQNLEELGDSSVQEAHVKLCLEGGAGASPPTAKYLVYRLPAESALIGVECAYCFARFITNRPLTLC</sequence>
<keyword evidence="2" id="KW-1185">Reference proteome</keyword>
<protein>
    <submittedName>
        <fullName evidence="1">Uncharacterized protein</fullName>
    </submittedName>
</protein>
<dbReference type="AlphaFoldDB" id="A0A5C3NI88"/>
<gene>
    <name evidence="1" type="ORF">OE88DRAFT_1652296</name>
</gene>
<reference evidence="1 2" key="1">
    <citation type="journal article" date="2019" name="Nat. Ecol. Evol.">
        <title>Megaphylogeny resolves global patterns of mushroom evolution.</title>
        <authorList>
            <person name="Varga T."/>
            <person name="Krizsan K."/>
            <person name="Foldi C."/>
            <person name="Dima B."/>
            <person name="Sanchez-Garcia M."/>
            <person name="Sanchez-Ramirez S."/>
            <person name="Szollosi G.J."/>
            <person name="Szarkandi J.G."/>
            <person name="Papp V."/>
            <person name="Albert L."/>
            <person name="Andreopoulos W."/>
            <person name="Angelini C."/>
            <person name="Antonin V."/>
            <person name="Barry K.W."/>
            <person name="Bougher N.L."/>
            <person name="Buchanan P."/>
            <person name="Buyck B."/>
            <person name="Bense V."/>
            <person name="Catcheside P."/>
            <person name="Chovatia M."/>
            <person name="Cooper J."/>
            <person name="Damon W."/>
            <person name="Desjardin D."/>
            <person name="Finy P."/>
            <person name="Geml J."/>
            <person name="Haridas S."/>
            <person name="Hughes K."/>
            <person name="Justo A."/>
            <person name="Karasinski D."/>
            <person name="Kautmanova I."/>
            <person name="Kiss B."/>
            <person name="Kocsube S."/>
            <person name="Kotiranta H."/>
            <person name="LaButti K.M."/>
            <person name="Lechner B.E."/>
            <person name="Liimatainen K."/>
            <person name="Lipzen A."/>
            <person name="Lukacs Z."/>
            <person name="Mihaltcheva S."/>
            <person name="Morgado L.N."/>
            <person name="Niskanen T."/>
            <person name="Noordeloos M.E."/>
            <person name="Ohm R.A."/>
            <person name="Ortiz-Santana B."/>
            <person name="Ovrebo C."/>
            <person name="Racz N."/>
            <person name="Riley R."/>
            <person name="Savchenko A."/>
            <person name="Shiryaev A."/>
            <person name="Soop K."/>
            <person name="Spirin V."/>
            <person name="Szebenyi C."/>
            <person name="Tomsovsky M."/>
            <person name="Tulloss R.E."/>
            <person name="Uehling J."/>
            <person name="Grigoriev I.V."/>
            <person name="Vagvolgyi C."/>
            <person name="Papp T."/>
            <person name="Martin F.M."/>
            <person name="Miettinen O."/>
            <person name="Hibbett D.S."/>
            <person name="Nagy L.G."/>
        </authorList>
    </citation>
    <scope>NUCLEOTIDE SEQUENCE [LARGE SCALE GENOMIC DNA]</scope>
    <source>
        <strain evidence="1 2">OMC1185</strain>
    </source>
</reference>
<name>A0A5C3NI88_9AGAM</name>
<dbReference type="OrthoDB" id="10057496at2759"/>
<accession>A0A5C3NI88</accession>
<dbReference type="STRING" id="5364.A0A5C3NI88"/>
<organism evidence="1 2">
    <name type="scientific">Heliocybe sulcata</name>
    <dbReference type="NCBI Taxonomy" id="5364"/>
    <lineage>
        <taxon>Eukaryota</taxon>
        <taxon>Fungi</taxon>
        <taxon>Dikarya</taxon>
        <taxon>Basidiomycota</taxon>
        <taxon>Agaricomycotina</taxon>
        <taxon>Agaricomycetes</taxon>
        <taxon>Gloeophyllales</taxon>
        <taxon>Gloeophyllaceae</taxon>
        <taxon>Heliocybe</taxon>
    </lineage>
</organism>
<evidence type="ECO:0000313" key="1">
    <source>
        <dbReference type="EMBL" id="TFK55808.1"/>
    </source>
</evidence>